<evidence type="ECO:0000256" key="3">
    <source>
        <dbReference type="ARBA" id="ARBA00022989"/>
    </source>
</evidence>
<evidence type="ECO:0000256" key="4">
    <source>
        <dbReference type="ARBA" id="ARBA00023136"/>
    </source>
</evidence>
<protein>
    <submittedName>
        <fullName evidence="7">Permease component</fullName>
    </submittedName>
</protein>
<dbReference type="EMBL" id="BGJZ01000244">
    <property type="protein sequence ID" value="GBH11561.1"/>
    <property type="molecule type" value="Genomic_DNA"/>
</dbReference>
<dbReference type="PROSITE" id="PS50928">
    <property type="entry name" value="ABC_TM1"/>
    <property type="match status" value="1"/>
</dbReference>
<dbReference type="Gene3D" id="1.10.3720.10">
    <property type="entry name" value="MetI-like"/>
    <property type="match status" value="1"/>
</dbReference>
<dbReference type="Pfam" id="PF00528">
    <property type="entry name" value="BPD_transp_1"/>
    <property type="match status" value="1"/>
</dbReference>
<dbReference type="PANTHER" id="PTHR30614">
    <property type="entry name" value="MEMBRANE COMPONENT OF AMINO ACID ABC TRANSPORTER"/>
    <property type="match status" value="1"/>
</dbReference>
<evidence type="ECO:0000313" key="8">
    <source>
        <dbReference type="Proteomes" id="UP000247480"/>
    </source>
</evidence>
<evidence type="ECO:0000256" key="2">
    <source>
        <dbReference type="ARBA" id="ARBA00022692"/>
    </source>
</evidence>
<dbReference type="Proteomes" id="UP000247480">
    <property type="component" value="Unassembled WGS sequence"/>
</dbReference>
<organism evidence="7 8">
    <name type="scientific">Pseudomonas syringae pv. actinidiae</name>
    <dbReference type="NCBI Taxonomy" id="103796"/>
    <lineage>
        <taxon>Bacteria</taxon>
        <taxon>Pseudomonadati</taxon>
        <taxon>Pseudomonadota</taxon>
        <taxon>Gammaproteobacteria</taxon>
        <taxon>Pseudomonadales</taxon>
        <taxon>Pseudomonadaceae</taxon>
        <taxon>Pseudomonas</taxon>
        <taxon>Pseudomonas syringae</taxon>
    </lineage>
</organism>
<feature type="transmembrane region" description="Helical" evidence="5">
    <location>
        <begin position="76"/>
        <end position="100"/>
    </location>
</feature>
<sequence>MSSIAKGQSEACEALGLSTAERYRKVLLPQALRVVIPTLTSEAMGVFKNTSVALTIGLVELTSQAQQINEFTYKTFAAFSAATAFYMGLALLVYTVMSIVERAMQVPGMTSLGKQVVAKGAKNV</sequence>
<dbReference type="InterPro" id="IPR043429">
    <property type="entry name" value="ArtM/GltK/GlnP/TcyL/YhdX-like"/>
</dbReference>
<evidence type="ECO:0000256" key="1">
    <source>
        <dbReference type="ARBA" id="ARBA00004651"/>
    </source>
</evidence>
<dbReference type="PANTHER" id="PTHR30614:SF42">
    <property type="entry name" value="GLUTAMATE_ASPARTATE IMPORT PERMEASE PROTEIN GLTJ"/>
    <property type="match status" value="1"/>
</dbReference>
<dbReference type="GO" id="GO:0006865">
    <property type="term" value="P:amino acid transport"/>
    <property type="evidence" value="ECO:0007669"/>
    <property type="project" value="TreeGrafter"/>
</dbReference>
<dbReference type="SUPFAM" id="SSF161098">
    <property type="entry name" value="MetI-like"/>
    <property type="match status" value="1"/>
</dbReference>
<keyword evidence="5" id="KW-0813">Transport</keyword>
<keyword evidence="3 5" id="KW-1133">Transmembrane helix</keyword>
<accession>A0A2V0QF32</accession>
<dbReference type="GO" id="GO:0005886">
    <property type="term" value="C:plasma membrane"/>
    <property type="evidence" value="ECO:0007669"/>
    <property type="project" value="UniProtKB-SubCell"/>
</dbReference>
<gene>
    <name evidence="7" type="ORF">KPSA1_05002</name>
</gene>
<dbReference type="AlphaFoldDB" id="A0A2V0QF32"/>
<proteinExistence type="inferred from homology"/>
<comment type="similarity">
    <text evidence="5">Belongs to the binding-protein-dependent transport system permease family.</text>
</comment>
<dbReference type="InterPro" id="IPR035906">
    <property type="entry name" value="MetI-like_sf"/>
</dbReference>
<comment type="subcellular location">
    <subcellularLocation>
        <location evidence="1 5">Cell membrane</location>
        <topology evidence="1 5">Multi-pass membrane protein</topology>
    </subcellularLocation>
</comment>
<dbReference type="GO" id="GO:0055085">
    <property type="term" value="P:transmembrane transport"/>
    <property type="evidence" value="ECO:0007669"/>
    <property type="project" value="InterPro"/>
</dbReference>
<keyword evidence="4 5" id="KW-0472">Membrane</keyword>
<comment type="caution">
    <text evidence="7">The sequence shown here is derived from an EMBL/GenBank/DDBJ whole genome shotgun (WGS) entry which is preliminary data.</text>
</comment>
<evidence type="ECO:0000259" key="6">
    <source>
        <dbReference type="PROSITE" id="PS50928"/>
    </source>
</evidence>
<feature type="domain" description="ABC transmembrane type-1" evidence="6">
    <location>
        <begin position="1"/>
        <end position="97"/>
    </location>
</feature>
<name>A0A2V0QF32_PSESF</name>
<keyword evidence="2 5" id="KW-0812">Transmembrane</keyword>
<evidence type="ECO:0000256" key="5">
    <source>
        <dbReference type="RuleBase" id="RU363032"/>
    </source>
</evidence>
<reference evidence="7 8" key="1">
    <citation type="submission" date="2018-04" db="EMBL/GenBank/DDBJ databases">
        <title>Draft genome sequence of Pseudomonas syringae pv. actinidiae biovar 1 strains isolated from kiwifruit in Kagawa prefecture.</title>
        <authorList>
            <person name="Tabuchi M."/>
            <person name="Saito M."/>
            <person name="Fujiwara S."/>
            <person name="Sasa N."/>
            <person name="Akimitsu K."/>
            <person name="Gomi K."/>
            <person name="Konishi-Sugita S."/>
            <person name="Hamano K."/>
            <person name="Kataoka I."/>
        </authorList>
    </citation>
    <scope>NUCLEOTIDE SEQUENCE [LARGE SCALE GENOMIC DNA]</scope>
    <source>
        <strain evidence="7 8">MAFF212206</strain>
    </source>
</reference>
<evidence type="ECO:0000313" key="7">
    <source>
        <dbReference type="EMBL" id="GBH11561.1"/>
    </source>
</evidence>
<comment type="caution">
    <text evidence="5">Lacks conserved residue(s) required for the propagation of feature annotation.</text>
</comment>
<dbReference type="CDD" id="cd06261">
    <property type="entry name" value="TM_PBP2"/>
    <property type="match status" value="1"/>
</dbReference>
<dbReference type="InterPro" id="IPR000515">
    <property type="entry name" value="MetI-like"/>
</dbReference>